<feature type="non-terminal residue" evidence="6">
    <location>
        <position position="101"/>
    </location>
</feature>
<reference evidence="6" key="1">
    <citation type="submission" date="2018-05" db="EMBL/GenBank/DDBJ databases">
        <authorList>
            <person name="Lanie J.A."/>
            <person name="Ng W.-L."/>
            <person name="Kazmierczak K.M."/>
            <person name="Andrzejewski T.M."/>
            <person name="Davidsen T.M."/>
            <person name="Wayne K.J."/>
            <person name="Tettelin H."/>
            <person name="Glass J.I."/>
            <person name="Rusch D."/>
            <person name="Podicherti R."/>
            <person name="Tsui H.-C.T."/>
            <person name="Winkler M.E."/>
        </authorList>
    </citation>
    <scope>NUCLEOTIDE SEQUENCE</scope>
</reference>
<comment type="subcellular location">
    <subcellularLocation>
        <location evidence="1">Cytoplasm</location>
        <location evidence="1">Cytosol</location>
    </subcellularLocation>
</comment>
<dbReference type="PANTHER" id="PTHR34773">
    <property type="entry name" value="FLAGELLAR SECRETION CHAPERONE FLIS"/>
    <property type="match status" value="1"/>
</dbReference>
<evidence type="ECO:0000256" key="2">
    <source>
        <dbReference type="ARBA" id="ARBA00008787"/>
    </source>
</evidence>
<dbReference type="SUPFAM" id="SSF101116">
    <property type="entry name" value="Flagellar export chaperone FliS"/>
    <property type="match status" value="1"/>
</dbReference>
<sequence length="101" mass="11209">MNPYAKSRSAEPANPYAKASAYKSTSVNTSSPADLVLMLYDGILRFLNNARGGFSIKDPVEYHQTINENLQKAQAIIRELRSCLDVEKATEFGETMTGLYD</sequence>
<organism evidence="6">
    <name type="scientific">marine metagenome</name>
    <dbReference type="NCBI Taxonomy" id="408172"/>
    <lineage>
        <taxon>unclassified sequences</taxon>
        <taxon>metagenomes</taxon>
        <taxon>ecological metagenomes</taxon>
    </lineage>
</organism>
<keyword evidence="3" id="KW-0963">Cytoplasm</keyword>
<evidence type="ECO:0000256" key="3">
    <source>
        <dbReference type="ARBA" id="ARBA00022490"/>
    </source>
</evidence>
<comment type="similarity">
    <text evidence="2">Belongs to the FliS family.</text>
</comment>
<dbReference type="Pfam" id="PF02561">
    <property type="entry name" value="FliS"/>
    <property type="match status" value="1"/>
</dbReference>
<dbReference type="NCBIfam" id="TIGR00208">
    <property type="entry name" value="fliS"/>
    <property type="match status" value="1"/>
</dbReference>
<dbReference type="GO" id="GO:0005829">
    <property type="term" value="C:cytosol"/>
    <property type="evidence" value="ECO:0007669"/>
    <property type="project" value="UniProtKB-SubCell"/>
</dbReference>
<dbReference type="Gene3D" id="1.20.120.340">
    <property type="entry name" value="Flagellar protein FliS"/>
    <property type="match status" value="1"/>
</dbReference>
<evidence type="ECO:0000256" key="1">
    <source>
        <dbReference type="ARBA" id="ARBA00004514"/>
    </source>
</evidence>
<dbReference type="InterPro" id="IPR003713">
    <property type="entry name" value="FliS"/>
</dbReference>
<evidence type="ECO:0000313" key="6">
    <source>
        <dbReference type="EMBL" id="SVB03244.1"/>
    </source>
</evidence>
<protein>
    <recommendedName>
        <fullName evidence="7">Flagellar protein FliS</fullName>
    </recommendedName>
</protein>
<dbReference type="GO" id="GO:0071973">
    <property type="term" value="P:bacterial-type flagellum-dependent cell motility"/>
    <property type="evidence" value="ECO:0007669"/>
    <property type="project" value="TreeGrafter"/>
</dbReference>
<dbReference type="EMBL" id="UINC01026209">
    <property type="protein sequence ID" value="SVB03244.1"/>
    <property type="molecule type" value="Genomic_DNA"/>
</dbReference>
<proteinExistence type="inferred from homology"/>
<evidence type="ECO:0008006" key="7">
    <source>
        <dbReference type="Google" id="ProtNLM"/>
    </source>
</evidence>
<keyword evidence="4" id="KW-1005">Bacterial flagellum biogenesis</keyword>
<evidence type="ECO:0000256" key="5">
    <source>
        <dbReference type="ARBA" id="ARBA00023186"/>
    </source>
</evidence>
<evidence type="ECO:0000256" key="4">
    <source>
        <dbReference type="ARBA" id="ARBA00022795"/>
    </source>
</evidence>
<dbReference type="AlphaFoldDB" id="A0A382APD5"/>
<dbReference type="PANTHER" id="PTHR34773:SF1">
    <property type="entry name" value="FLAGELLAR SECRETION CHAPERONE FLIS"/>
    <property type="match status" value="1"/>
</dbReference>
<dbReference type="InterPro" id="IPR036584">
    <property type="entry name" value="FliS_sf"/>
</dbReference>
<keyword evidence="5" id="KW-0143">Chaperone</keyword>
<dbReference type="CDD" id="cd16098">
    <property type="entry name" value="FliS"/>
    <property type="match status" value="1"/>
</dbReference>
<accession>A0A382APD5</accession>
<name>A0A382APD5_9ZZZZ</name>
<dbReference type="GO" id="GO:0044780">
    <property type="term" value="P:bacterial-type flagellum assembly"/>
    <property type="evidence" value="ECO:0007669"/>
    <property type="project" value="InterPro"/>
</dbReference>
<gene>
    <name evidence="6" type="ORF">METZ01_LOCUS156098</name>
</gene>